<dbReference type="SMART" id="SM00244">
    <property type="entry name" value="PHB"/>
    <property type="match status" value="1"/>
</dbReference>
<keyword evidence="10" id="KW-0645">Protease</keyword>
<protein>
    <recommendedName>
        <fullName evidence="6">Protein HflC</fullName>
    </recommendedName>
</protein>
<feature type="region of interest" description="Disordered" evidence="7">
    <location>
        <begin position="302"/>
        <end position="339"/>
    </location>
</feature>
<dbReference type="GO" id="GO:0006508">
    <property type="term" value="P:proteolysis"/>
    <property type="evidence" value="ECO:0007669"/>
    <property type="project" value="UniProtKB-KW"/>
</dbReference>
<evidence type="ECO:0000256" key="5">
    <source>
        <dbReference type="ARBA" id="ARBA00023136"/>
    </source>
</evidence>
<dbReference type="PANTHER" id="PTHR42911:SF1">
    <property type="entry name" value="MODULATOR OF FTSH PROTEASE HFLC"/>
    <property type="match status" value="1"/>
</dbReference>
<dbReference type="InterPro" id="IPR036013">
    <property type="entry name" value="Band_7/SPFH_dom_sf"/>
</dbReference>
<evidence type="ECO:0000256" key="7">
    <source>
        <dbReference type="SAM" id="MobiDB-lite"/>
    </source>
</evidence>
<feature type="domain" description="Band 7" evidence="9">
    <location>
        <begin position="38"/>
        <end position="207"/>
    </location>
</feature>
<evidence type="ECO:0000313" key="11">
    <source>
        <dbReference type="Proteomes" id="UP000318704"/>
    </source>
</evidence>
<evidence type="ECO:0000259" key="9">
    <source>
        <dbReference type="SMART" id="SM00244"/>
    </source>
</evidence>
<name>A0A517VXN8_9PLAN</name>
<keyword evidence="10" id="KW-0378">Hydrolase</keyword>
<keyword evidence="4 8" id="KW-1133">Transmembrane helix</keyword>
<evidence type="ECO:0000313" key="10">
    <source>
        <dbReference type="EMBL" id="QDT97773.1"/>
    </source>
</evidence>
<sequence length="339" mass="38004">MNDEQQSDTSDRRPRGKITVLFNISAAVILLAILVGYACYLQVREGTAAVVTRFGEPVRTILKPGPYFKLPWPIEDVRVFDMRKQIFNTPYTATLTRDRRNVVLLTYVVWRIEDPHLFLQSVGDVTAASAKLDGMVTAAKNTLMGRYDLSALVSTDTKQIQTPEIESAIVSEVKQTAAEKFGIDIEQVGFKRIAYEQANVTAVLAQMRAEREAEAKQLRAEGDKESRRIRDNAAVKSEEILREGRLAAGRIRGEAEREAAEIYAKAHRSDPDFYRYWRSLEALKKTLGKDATVVLRTNQGFFDLLSDPPEAPKNKPKTKPKTNRLNQSKDVSISGGGNE</sequence>
<keyword evidence="5 8" id="KW-0472">Membrane</keyword>
<proteinExistence type="inferred from homology"/>
<dbReference type="GO" id="GO:0016020">
    <property type="term" value="C:membrane"/>
    <property type="evidence" value="ECO:0007669"/>
    <property type="project" value="UniProtKB-SubCell"/>
</dbReference>
<dbReference type="Proteomes" id="UP000318704">
    <property type="component" value="Chromosome"/>
</dbReference>
<comment type="similarity">
    <text evidence="2 6">Belongs to the band 7/mec-2 family. HflC subfamily.</text>
</comment>
<evidence type="ECO:0000256" key="4">
    <source>
        <dbReference type="ARBA" id="ARBA00022989"/>
    </source>
</evidence>
<dbReference type="Gene3D" id="3.30.479.30">
    <property type="entry name" value="Band 7 domain"/>
    <property type="match status" value="1"/>
</dbReference>
<reference evidence="10 11" key="1">
    <citation type="submission" date="2019-03" db="EMBL/GenBank/DDBJ databases">
        <title>Deep-cultivation of Planctomycetes and their phenomic and genomic characterization uncovers novel biology.</title>
        <authorList>
            <person name="Wiegand S."/>
            <person name="Jogler M."/>
            <person name="Boedeker C."/>
            <person name="Pinto D."/>
            <person name="Vollmers J."/>
            <person name="Rivas-Marin E."/>
            <person name="Kohn T."/>
            <person name="Peeters S.H."/>
            <person name="Heuer A."/>
            <person name="Rast P."/>
            <person name="Oberbeckmann S."/>
            <person name="Bunk B."/>
            <person name="Jeske O."/>
            <person name="Meyerdierks A."/>
            <person name="Storesund J.E."/>
            <person name="Kallscheuer N."/>
            <person name="Luecker S."/>
            <person name="Lage O.M."/>
            <person name="Pohl T."/>
            <person name="Merkel B.J."/>
            <person name="Hornburger P."/>
            <person name="Mueller R.-W."/>
            <person name="Bruemmer F."/>
            <person name="Labrenz M."/>
            <person name="Spormann A.M."/>
            <person name="Op den Camp H."/>
            <person name="Overmann J."/>
            <person name="Amann R."/>
            <person name="Jetten M.S.M."/>
            <person name="Mascher T."/>
            <person name="Medema M.H."/>
            <person name="Devos D.P."/>
            <person name="Kaster A.-K."/>
            <person name="Ovreas L."/>
            <person name="Rohde M."/>
            <person name="Galperin M.Y."/>
            <person name="Jogler C."/>
        </authorList>
    </citation>
    <scope>NUCLEOTIDE SEQUENCE [LARGE SCALE GENOMIC DNA]</scope>
    <source>
        <strain evidence="10 11">V144</strain>
    </source>
</reference>
<evidence type="ECO:0000256" key="8">
    <source>
        <dbReference type="SAM" id="Phobius"/>
    </source>
</evidence>
<feature type="transmembrane region" description="Helical" evidence="8">
    <location>
        <begin position="20"/>
        <end position="43"/>
    </location>
</feature>
<organism evidence="10 11">
    <name type="scientific">Gimesia aquarii</name>
    <dbReference type="NCBI Taxonomy" id="2527964"/>
    <lineage>
        <taxon>Bacteria</taxon>
        <taxon>Pseudomonadati</taxon>
        <taxon>Planctomycetota</taxon>
        <taxon>Planctomycetia</taxon>
        <taxon>Planctomycetales</taxon>
        <taxon>Planctomycetaceae</taxon>
        <taxon>Gimesia</taxon>
    </lineage>
</organism>
<keyword evidence="3 8" id="KW-0812">Transmembrane</keyword>
<dbReference type="CDD" id="cd03405">
    <property type="entry name" value="SPFH_HflC"/>
    <property type="match status" value="1"/>
</dbReference>
<evidence type="ECO:0000256" key="1">
    <source>
        <dbReference type="ARBA" id="ARBA00004167"/>
    </source>
</evidence>
<dbReference type="GO" id="GO:0008233">
    <property type="term" value="F:peptidase activity"/>
    <property type="evidence" value="ECO:0007669"/>
    <property type="project" value="UniProtKB-KW"/>
</dbReference>
<dbReference type="EMBL" id="CP037920">
    <property type="protein sequence ID" value="QDT97773.1"/>
    <property type="molecule type" value="Genomic_DNA"/>
</dbReference>
<comment type="subcellular location">
    <subcellularLocation>
        <location evidence="1">Membrane</location>
        <topology evidence="1">Single-pass membrane protein</topology>
    </subcellularLocation>
</comment>
<dbReference type="PANTHER" id="PTHR42911">
    <property type="entry name" value="MODULATOR OF FTSH PROTEASE HFLC"/>
    <property type="match status" value="1"/>
</dbReference>
<dbReference type="KEGG" id="gaw:V144x_32550"/>
<dbReference type="SUPFAM" id="SSF117892">
    <property type="entry name" value="Band 7/SPFH domain"/>
    <property type="match status" value="1"/>
</dbReference>
<gene>
    <name evidence="10" type="primary">hflC</name>
    <name evidence="10" type="ORF">V144x_32550</name>
</gene>
<dbReference type="InterPro" id="IPR001107">
    <property type="entry name" value="Band_7"/>
</dbReference>
<dbReference type="InterPro" id="IPR010200">
    <property type="entry name" value="HflC"/>
</dbReference>
<dbReference type="PIRSF" id="PIRSF005651">
    <property type="entry name" value="HflC"/>
    <property type="match status" value="1"/>
</dbReference>
<evidence type="ECO:0000256" key="3">
    <source>
        <dbReference type="ARBA" id="ARBA00022692"/>
    </source>
</evidence>
<evidence type="ECO:0000256" key="6">
    <source>
        <dbReference type="PIRNR" id="PIRNR005651"/>
    </source>
</evidence>
<dbReference type="Pfam" id="PF01145">
    <property type="entry name" value="Band_7"/>
    <property type="match status" value="1"/>
</dbReference>
<comment type="function">
    <text evidence="6">HflC and HflK could regulate a protease.</text>
</comment>
<accession>A0A517VXN8</accession>
<evidence type="ECO:0000256" key="2">
    <source>
        <dbReference type="ARBA" id="ARBA00007862"/>
    </source>
</evidence>
<dbReference type="AlphaFoldDB" id="A0A517VXN8"/>